<reference evidence="2" key="1">
    <citation type="submission" date="2014-09" db="EMBL/GenBank/DDBJ databases">
        <authorList>
            <person name="Magalhaes I.L.F."/>
            <person name="Oliveira U."/>
            <person name="Santos F.R."/>
            <person name="Vidigal T.H.D.A."/>
            <person name="Brescovit A.D."/>
            <person name="Santos A.J."/>
        </authorList>
    </citation>
    <scope>NUCLEOTIDE SEQUENCE</scope>
    <source>
        <tissue evidence="2">Shoot tissue taken approximately 20 cm above the soil surface</tissue>
    </source>
</reference>
<accession>A0A0A9DC68</accession>
<organism evidence="2">
    <name type="scientific">Arundo donax</name>
    <name type="common">Giant reed</name>
    <name type="synonym">Donax arundinaceus</name>
    <dbReference type="NCBI Taxonomy" id="35708"/>
    <lineage>
        <taxon>Eukaryota</taxon>
        <taxon>Viridiplantae</taxon>
        <taxon>Streptophyta</taxon>
        <taxon>Embryophyta</taxon>
        <taxon>Tracheophyta</taxon>
        <taxon>Spermatophyta</taxon>
        <taxon>Magnoliopsida</taxon>
        <taxon>Liliopsida</taxon>
        <taxon>Poales</taxon>
        <taxon>Poaceae</taxon>
        <taxon>PACMAD clade</taxon>
        <taxon>Arundinoideae</taxon>
        <taxon>Arundineae</taxon>
        <taxon>Arundo</taxon>
    </lineage>
</organism>
<name>A0A0A9DC68_ARUDO</name>
<evidence type="ECO:0000256" key="1">
    <source>
        <dbReference type="SAM" id="MobiDB-lite"/>
    </source>
</evidence>
<dbReference type="AlphaFoldDB" id="A0A0A9DC68"/>
<reference evidence="2" key="2">
    <citation type="journal article" date="2015" name="Data Brief">
        <title>Shoot transcriptome of the giant reed, Arundo donax.</title>
        <authorList>
            <person name="Barrero R.A."/>
            <person name="Guerrero F.D."/>
            <person name="Moolhuijzen P."/>
            <person name="Goolsby J.A."/>
            <person name="Tidwell J."/>
            <person name="Bellgard S.E."/>
            <person name="Bellgard M.I."/>
        </authorList>
    </citation>
    <scope>NUCLEOTIDE SEQUENCE</scope>
    <source>
        <tissue evidence="2">Shoot tissue taken approximately 20 cm above the soil surface</tissue>
    </source>
</reference>
<proteinExistence type="predicted"/>
<protein>
    <submittedName>
        <fullName evidence="2">Uncharacterized protein</fullName>
    </submittedName>
</protein>
<sequence>MVTSLEATPVAASVEAATNSEPK</sequence>
<dbReference type="EMBL" id="GBRH01213607">
    <property type="protein sequence ID" value="JAD84288.1"/>
    <property type="molecule type" value="Transcribed_RNA"/>
</dbReference>
<evidence type="ECO:0000313" key="2">
    <source>
        <dbReference type="EMBL" id="JAD84288.1"/>
    </source>
</evidence>
<feature type="region of interest" description="Disordered" evidence="1">
    <location>
        <begin position="1"/>
        <end position="23"/>
    </location>
</feature>